<dbReference type="EMBL" id="JPMX01000119">
    <property type="protein sequence ID" value="KGH44539.1"/>
    <property type="molecule type" value="Genomic_DNA"/>
</dbReference>
<dbReference type="SUPFAM" id="SSF51971">
    <property type="entry name" value="Nucleotide-binding domain"/>
    <property type="match status" value="2"/>
</dbReference>
<dbReference type="InterPro" id="IPR036188">
    <property type="entry name" value="FAD/NAD-bd_sf"/>
</dbReference>
<evidence type="ECO:0000259" key="6">
    <source>
        <dbReference type="Pfam" id="PF14691"/>
    </source>
</evidence>
<gene>
    <name evidence="7" type="primary">gltD</name>
    <name evidence="7" type="ORF">IN07_23075</name>
</gene>
<dbReference type="Gene3D" id="3.50.50.60">
    <property type="entry name" value="FAD/NAD(P)-binding domain"/>
    <property type="match status" value="1"/>
</dbReference>
<sequence length="494" mass="53701">MVDSTGFLRFDRELPPRRPVDLRLLDWKEVYLTRDTGEDAVFPVRAVREQAARCMDCGIPFCHHGCPLGNLIPEWNDLARRDDWQEAIERLHATNNFPEFTGKLCPAPCESACVLNLENAPVTIKQIEWEIIDQAFVNGWVTPQPPAELTGKKVAVIGSGPAGLAAAQQLTRAGHQVTVYERDDRIGGLIRYGIPEFKMEKRHLDRRLDQMRAEGTRFVTDVTVGGSAGSLTTEQLRAEHDAVVLAIGTPVARDLPLPGRELDGVHFAMEYLPHGNRQALGELEDPPLSAKGKNVVIIGGGDTGADCLGTAHRQGAASVAQLDYKPAPSGTRPEDNPWPTYEMILRVSPAHEEGGERLFAVNTEAFLGGEQGRVRAIEVVEIEVVDGQRRPKPGSTQELPADLVLLALGYTGPETTGLVEELGCGVDERGRVARDDEYMSSVPGVFVAGDMGRGQSLIVWAIAEGRAAAAAVDTWLTGNSMLPRPVTPDAVPLR</sequence>
<proteinExistence type="predicted"/>
<protein>
    <submittedName>
        <fullName evidence="7">Glutamate synthase</fullName>
        <ecNumber evidence="7">1.4.1.13</ecNumber>
    </submittedName>
</protein>
<keyword evidence="1" id="KW-0028">Amino-acid biosynthesis</keyword>
<reference evidence="7 8" key="1">
    <citation type="submission" date="2014-07" db="EMBL/GenBank/DDBJ databases">
        <title>Biosystematic studies on Modestobacter strains isolated from extreme hyper-arid desert soil and from historic building.</title>
        <authorList>
            <person name="Bukarasam K."/>
            <person name="Bull A."/>
            <person name="Girard G."/>
            <person name="van Wezel G."/>
            <person name="Goodfellow M."/>
        </authorList>
    </citation>
    <scope>NUCLEOTIDE SEQUENCE [LARGE SCALE GENOMIC DNA]</scope>
    <source>
        <strain evidence="7 8">KNN45-2b</strain>
    </source>
</reference>
<name>A0A098Y266_9ACTN</name>
<feature type="domain" description="FAD/NAD(P)-binding" evidence="5">
    <location>
        <begin position="381"/>
        <end position="465"/>
    </location>
</feature>
<dbReference type="PANTHER" id="PTHR43100:SF1">
    <property type="entry name" value="GLUTAMATE SYNTHASE [NADPH] SMALL CHAIN"/>
    <property type="match status" value="1"/>
</dbReference>
<dbReference type="Pfam" id="PF14691">
    <property type="entry name" value="Fer4_20"/>
    <property type="match status" value="1"/>
</dbReference>
<dbReference type="EC" id="1.4.1.13" evidence="7"/>
<keyword evidence="3" id="KW-0314">Glutamate biosynthesis</keyword>
<evidence type="ECO:0000256" key="3">
    <source>
        <dbReference type="ARBA" id="ARBA00023164"/>
    </source>
</evidence>
<dbReference type="SUPFAM" id="SSF46548">
    <property type="entry name" value="alpha-helical ferredoxin"/>
    <property type="match status" value="1"/>
</dbReference>
<dbReference type="AlphaFoldDB" id="A0A098Y266"/>
<evidence type="ECO:0000313" key="8">
    <source>
        <dbReference type="Proteomes" id="UP000029713"/>
    </source>
</evidence>
<dbReference type="Gene3D" id="1.10.1060.10">
    <property type="entry name" value="Alpha-helical ferredoxin"/>
    <property type="match status" value="1"/>
</dbReference>
<dbReference type="OrthoDB" id="9803192at2"/>
<dbReference type="InterPro" id="IPR009051">
    <property type="entry name" value="Helical_ferredxn"/>
</dbReference>
<dbReference type="InterPro" id="IPR006005">
    <property type="entry name" value="Glut_synth_ssu1"/>
</dbReference>
<organism evidence="7 8">
    <name type="scientific">Modestobacter caceresii</name>
    <dbReference type="NCBI Taxonomy" id="1522368"/>
    <lineage>
        <taxon>Bacteria</taxon>
        <taxon>Bacillati</taxon>
        <taxon>Actinomycetota</taxon>
        <taxon>Actinomycetes</taxon>
        <taxon>Geodermatophilales</taxon>
        <taxon>Geodermatophilaceae</taxon>
        <taxon>Modestobacter</taxon>
    </lineage>
</organism>
<dbReference type="NCBIfam" id="TIGR01317">
    <property type="entry name" value="GOGAT_sm_gam"/>
    <property type="match status" value="1"/>
</dbReference>
<evidence type="ECO:0000256" key="1">
    <source>
        <dbReference type="ARBA" id="ARBA00022605"/>
    </source>
</evidence>
<keyword evidence="8" id="KW-1185">Reference proteome</keyword>
<dbReference type="GO" id="GO:0051536">
    <property type="term" value="F:iron-sulfur cluster binding"/>
    <property type="evidence" value="ECO:0007669"/>
    <property type="project" value="InterPro"/>
</dbReference>
<evidence type="ECO:0000256" key="2">
    <source>
        <dbReference type="ARBA" id="ARBA00023002"/>
    </source>
</evidence>
<dbReference type="STRING" id="1522368.IN07_23075"/>
<evidence type="ECO:0000313" key="7">
    <source>
        <dbReference type="EMBL" id="KGH44539.1"/>
    </source>
</evidence>
<dbReference type="RefSeq" id="WP_036340805.1">
    <property type="nucleotide sequence ID" value="NZ_JPMX01000119.1"/>
</dbReference>
<dbReference type="InterPro" id="IPR051394">
    <property type="entry name" value="Glutamate_Synthase"/>
</dbReference>
<comment type="pathway">
    <text evidence="4">Amino-acid biosynthesis.</text>
</comment>
<dbReference type="GO" id="GO:0006537">
    <property type="term" value="P:glutamate biosynthetic process"/>
    <property type="evidence" value="ECO:0007669"/>
    <property type="project" value="UniProtKB-KW"/>
</dbReference>
<dbReference type="InterPro" id="IPR023753">
    <property type="entry name" value="FAD/NAD-binding_dom"/>
</dbReference>
<feature type="domain" description="FAD/NAD(P)-binding" evidence="5">
    <location>
        <begin position="152"/>
        <end position="320"/>
    </location>
</feature>
<dbReference type="Pfam" id="PF07992">
    <property type="entry name" value="Pyr_redox_2"/>
    <property type="match status" value="2"/>
</dbReference>
<accession>A0A098Y266</accession>
<comment type="caution">
    <text evidence="7">The sequence shown here is derived from an EMBL/GenBank/DDBJ whole genome shotgun (WGS) entry which is preliminary data.</text>
</comment>
<dbReference type="PANTHER" id="PTHR43100">
    <property type="entry name" value="GLUTAMATE SYNTHASE [NADPH] SMALL CHAIN"/>
    <property type="match status" value="1"/>
</dbReference>
<dbReference type="InterPro" id="IPR028261">
    <property type="entry name" value="DPD_II"/>
</dbReference>
<dbReference type="GO" id="GO:0004355">
    <property type="term" value="F:glutamate synthase (NADPH) activity"/>
    <property type="evidence" value="ECO:0007669"/>
    <property type="project" value="UniProtKB-EC"/>
</dbReference>
<keyword evidence="2 7" id="KW-0560">Oxidoreductase</keyword>
<feature type="domain" description="Dihydroprymidine dehydrogenase" evidence="6">
    <location>
        <begin position="45"/>
        <end position="138"/>
    </location>
</feature>
<evidence type="ECO:0000259" key="5">
    <source>
        <dbReference type="Pfam" id="PF07992"/>
    </source>
</evidence>
<dbReference type="Gene3D" id="3.40.50.720">
    <property type="entry name" value="NAD(P)-binding Rossmann-like Domain"/>
    <property type="match status" value="1"/>
</dbReference>
<evidence type="ECO:0000256" key="4">
    <source>
        <dbReference type="ARBA" id="ARBA00029440"/>
    </source>
</evidence>
<dbReference type="PRINTS" id="PR00419">
    <property type="entry name" value="ADXRDTASE"/>
</dbReference>
<dbReference type="GO" id="GO:0016639">
    <property type="term" value="F:oxidoreductase activity, acting on the CH-NH2 group of donors, NAD or NADP as acceptor"/>
    <property type="evidence" value="ECO:0007669"/>
    <property type="project" value="InterPro"/>
</dbReference>
<dbReference type="Proteomes" id="UP000029713">
    <property type="component" value="Unassembled WGS sequence"/>
</dbReference>